<evidence type="ECO:0000313" key="2">
    <source>
        <dbReference type="EMBL" id="VDY40673.1"/>
    </source>
</evidence>
<dbReference type="InterPro" id="IPR011990">
    <property type="entry name" value="TPR-like_helical_dom_sf"/>
</dbReference>
<dbReference type="SUPFAM" id="SSF48452">
    <property type="entry name" value="TPR-like"/>
    <property type="match status" value="1"/>
</dbReference>
<evidence type="ECO:0000313" key="3">
    <source>
        <dbReference type="Proteomes" id="UP000281393"/>
    </source>
</evidence>
<dbReference type="Proteomes" id="UP000281393">
    <property type="component" value="Chromosome"/>
</dbReference>
<dbReference type="EMBL" id="LR133909">
    <property type="protein sequence ID" value="VDY40673.1"/>
    <property type="molecule type" value="Genomic_DNA"/>
</dbReference>
<accession>A0A447JFU5</accession>
<reference evidence="2 3" key="1">
    <citation type="submission" date="2018-12" db="EMBL/GenBank/DDBJ databases">
        <authorList>
            <consortium name="Pathogen Informatics"/>
        </authorList>
    </citation>
    <scope>NUCLEOTIDE SEQUENCE [LARGE SCALE GENOMIC DNA]</scope>
    <source>
        <strain evidence="2 3">NCTC7102</strain>
    </source>
</reference>
<gene>
    <name evidence="2" type="primary">STY2349</name>
    <name evidence="2" type="ORF">NCTC7102_02240</name>
</gene>
<feature type="signal peptide" evidence="1">
    <location>
        <begin position="1"/>
        <end position="23"/>
    </location>
</feature>
<dbReference type="Gene3D" id="1.25.40.10">
    <property type="entry name" value="Tetratricopeptide repeat domain"/>
    <property type="match status" value="1"/>
</dbReference>
<dbReference type="AlphaFoldDB" id="A0A447JFU5"/>
<proteinExistence type="predicted"/>
<sequence>MVIIQRKSLFLCALLLLCATARAEITEQQIEADCAKIPVLASQGEQLYKTQKYAKARDAFEQQAAWSESCALDDSAIATAYNNVALTWIREGEWRKARAWLMLRPNDSKSIYNLKLIKDKQSALPPPVFAAGEYWRYAGRASWNVLSVKALPTPSRYQVNFQGYWFGLMGIYFGPNIGEFSATVTLENDKTIVALREGDDIHCDISLAFSSETIDASTDTFVDCGFGANVRADGHYLRVE</sequence>
<protein>
    <submittedName>
        <fullName evidence="2">Putative exported protein</fullName>
    </submittedName>
</protein>
<feature type="chain" id="PRO_5019028285" evidence="1">
    <location>
        <begin position="24"/>
        <end position="240"/>
    </location>
</feature>
<name>A0A447JFU5_SALET</name>
<organism evidence="2 3">
    <name type="scientific">Salmonella enterica subsp. enterica serovar Daytona</name>
    <dbReference type="NCBI Taxonomy" id="1962639"/>
    <lineage>
        <taxon>Bacteria</taxon>
        <taxon>Pseudomonadati</taxon>
        <taxon>Pseudomonadota</taxon>
        <taxon>Gammaproteobacteria</taxon>
        <taxon>Enterobacterales</taxon>
        <taxon>Enterobacteriaceae</taxon>
        <taxon>Salmonella</taxon>
    </lineage>
</organism>
<keyword evidence="1" id="KW-0732">Signal</keyword>
<evidence type="ECO:0000256" key="1">
    <source>
        <dbReference type="SAM" id="SignalP"/>
    </source>
</evidence>